<dbReference type="RefSeq" id="WP_023931165.1">
    <property type="nucleotide sequence ID" value="NZ_DF196808.1"/>
</dbReference>
<reference evidence="2" key="1">
    <citation type="submission" date="2012-12" db="EMBL/GenBank/DDBJ databases">
        <title>Genome Sequence of Photobacterium leiognathi lrivu.4.1.</title>
        <authorList>
            <person name="Urbanczyk H."/>
            <person name="Ogura Y."/>
            <person name="Hayashi T."/>
            <person name="Dunlap P.V."/>
        </authorList>
    </citation>
    <scope>NUCLEOTIDE SEQUENCE [LARGE SCALE GENOMIC DNA]</scope>
    <source>
        <strain evidence="2">lrivu.4.1</strain>
    </source>
</reference>
<dbReference type="eggNOG" id="ENOG50326I1">
    <property type="taxonomic scope" value="Bacteria"/>
</dbReference>
<dbReference type="EMBL" id="DF196808">
    <property type="protein sequence ID" value="GAD28600.1"/>
    <property type="molecule type" value="Genomic_DNA"/>
</dbReference>
<sequence>MAERNKWRNFFMLEEELLKWLDETGTSLVNDSDSTTYVEKMVQGIRLTRPPKYIRQVLHLTDDLYEEAQARFADVKQAFIDAKHDDGIDDEVKIRFPDRFPIFIDSAASQINIIKNAAYKSKVLKRNDTQLTLFKCDVNSEHLALDMFDKISAVYPSAEIFHSLINKDISISINGNDVLDKFDANEITMRECTGTQYRAKIVFDDERESEREKYGFLIVSNNVDIYQTVPQKRRKDAYKEEDRLHAPFIHYDLYKKC</sequence>
<organism evidence="1 2">
    <name type="scientific">Photobacterium leiognathi lrivu.4.1</name>
    <dbReference type="NCBI Taxonomy" id="1248232"/>
    <lineage>
        <taxon>Bacteria</taxon>
        <taxon>Pseudomonadati</taxon>
        <taxon>Pseudomonadota</taxon>
        <taxon>Gammaproteobacteria</taxon>
        <taxon>Vibrionales</taxon>
        <taxon>Vibrionaceae</taxon>
        <taxon>Photobacterium</taxon>
    </lineage>
</organism>
<evidence type="ECO:0000313" key="1">
    <source>
        <dbReference type="EMBL" id="GAD28600.1"/>
    </source>
</evidence>
<evidence type="ECO:0000313" key="2">
    <source>
        <dbReference type="Proteomes" id="UP000030675"/>
    </source>
</evidence>
<protein>
    <submittedName>
        <fullName evidence="1">Uncharacterized protein</fullName>
    </submittedName>
</protein>
<dbReference type="AlphaFoldDB" id="V5H1J5"/>
<gene>
    <name evidence="1" type="ORF">PLEI_0242</name>
</gene>
<name>V5H1J5_PHOLE</name>
<proteinExistence type="predicted"/>
<accession>V5H1J5</accession>
<dbReference type="Proteomes" id="UP000030675">
    <property type="component" value="Unassembled WGS sequence"/>
</dbReference>
<dbReference type="HOGENOM" id="CLU_1097752_0_0_6"/>